<keyword evidence="1" id="KW-1133">Transmembrane helix</keyword>
<organism evidence="2 3">
    <name type="scientific">Pseudooceanicola nanhaiensis</name>
    <dbReference type="NCBI Taxonomy" id="375761"/>
    <lineage>
        <taxon>Bacteria</taxon>
        <taxon>Pseudomonadati</taxon>
        <taxon>Pseudomonadota</taxon>
        <taxon>Alphaproteobacteria</taxon>
        <taxon>Rhodobacterales</taxon>
        <taxon>Paracoccaceae</taxon>
        <taxon>Pseudooceanicola</taxon>
    </lineage>
</organism>
<dbReference type="PANTHER" id="PTHR41795">
    <property type="entry name" value="EXOPOLYSACCHARIDE SYNTHESIS PROTEIN"/>
    <property type="match status" value="1"/>
</dbReference>
<accession>A0A917T235</accession>
<comment type="caution">
    <text evidence="2">The sequence shown here is derived from an EMBL/GenBank/DDBJ whole genome shotgun (WGS) entry which is preliminary data.</text>
</comment>
<proteinExistence type="predicted"/>
<reference evidence="2" key="2">
    <citation type="submission" date="2020-09" db="EMBL/GenBank/DDBJ databases">
        <authorList>
            <person name="Sun Q."/>
            <person name="Zhou Y."/>
        </authorList>
    </citation>
    <scope>NUCLEOTIDE SEQUENCE</scope>
    <source>
        <strain evidence="2">CGMCC 1.6293</strain>
    </source>
</reference>
<evidence type="ECO:0000256" key="1">
    <source>
        <dbReference type="SAM" id="Phobius"/>
    </source>
</evidence>
<keyword evidence="1" id="KW-0472">Membrane</keyword>
<keyword evidence="3" id="KW-1185">Reference proteome</keyword>
<dbReference type="PANTHER" id="PTHR41795:SF1">
    <property type="entry name" value="EXOPOLYSACCHARIDE SYNTHESIS PROTEIN"/>
    <property type="match status" value="1"/>
</dbReference>
<keyword evidence="1" id="KW-0812">Transmembrane</keyword>
<dbReference type="Pfam" id="PF06055">
    <property type="entry name" value="ExoD"/>
    <property type="match status" value="1"/>
</dbReference>
<dbReference type="Proteomes" id="UP000649829">
    <property type="component" value="Unassembled WGS sequence"/>
</dbReference>
<evidence type="ECO:0000313" key="3">
    <source>
        <dbReference type="Proteomes" id="UP000649829"/>
    </source>
</evidence>
<reference evidence="2" key="1">
    <citation type="journal article" date="2014" name="Int. J. Syst. Evol. Microbiol.">
        <title>Complete genome sequence of Corynebacterium casei LMG S-19264T (=DSM 44701T), isolated from a smear-ripened cheese.</title>
        <authorList>
            <consortium name="US DOE Joint Genome Institute (JGI-PGF)"/>
            <person name="Walter F."/>
            <person name="Albersmeier A."/>
            <person name="Kalinowski J."/>
            <person name="Ruckert C."/>
        </authorList>
    </citation>
    <scope>NUCLEOTIDE SEQUENCE</scope>
    <source>
        <strain evidence="2">CGMCC 1.6293</strain>
    </source>
</reference>
<protein>
    <recommendedName>
        <fullName evidence="4">Exopolysaccharide biosynthesis protein exod</fullName>
    </recommendedName>
</protein>
<dbReference type="InterPro" id="IPR010331">
    <property type="entry name" value="ExoD"/>
</dbReference>
<dbReference type="EMBL" id="BMLF01000002">
    <property type="protein sequence ID" value="GGM07125.1"/>
    <property type="molecule type" value="Genomic_DNA"/>
</dbReference>
<name>A0A917T235_9RHOB</name>
<feature type="transmembrane region" description="Helical" evidence="1">
    <location>
        <begin position="169"/>
        <end position="187"/>
    </location>
</feature>
<evidence type="ECO:0000313" key="2">
    <source>
        <dbReference type="EMBL" id="GGM07125.1"/>
    </source>
</evidence>
<evidence type="ECO:0008006" key="4">
    <source>
        <dbReference type="Google" id="ProtNLM"/>
    </source>
</evidence>
<dbReference type="RefSeq" id="WP_084178400.1">
    <property type="nucleotide sequence ID" value="NZ_BMLF01000002.1"/>
</dbReference>
<dbReference type="PIRSF" id="PIRSF033239">
    <property type="entry name" value="ExoD"/>
    <property type="match status" value="1"/>
</dbReference>
<feature type="transmembrane region" description="Helical" evidence="1">
    <location>
        <begin position="194"/>
        <end position="211"/>
    </location>
</feature>
<gene>
    <name evidence="2" type="ORF">GCM10011534_31380</name>
</gene>
<sequence>MSHALIPPPPLAERLPQTIGGRPLRGLVDILDALDDAARGGDVSVGDVLREIGVRSFSPLILIPAMILVSPLSGIPGVPTIGALFMLLVVTQKLMGRPHVWLPRWLKARCIRSERLARATAWLRRPAAWIDGRTQRRMALLVSRGANILTLVVIAAICALLPFLEILPMVTSVFATGITFFAIGLMARDGMFTLIGYGWTGLAAAMLWWLVTAAT</sequence>
<feature type="transmembrane region" description="Helical" evidence="1">
    <location>
        <begin position="145"/>
        <end position="163"/>
    </location>
</feature>
<dbReference type="AlphaFoldDB" id="A0A917T235"/>
<feature type="transmembrane region" description="Helical" evidence="1">
    <location>
        <begin position="61"/>
        <end position="90"/>
    </location>
</feature>